<dbReference type="Proteomes" id="UP000655225">
    <property type="component" value="Unassembled WGS sequence"/>
</dbReference>
<dbReference type="AlphaFoldDB" id="A0A834Y6I3"/>
<accession>A0A834Y6I3</accession>
<comment type="caution">
    <text evidence="1">The sequence shown here is derived from an EMBL/GenBank/DDBJ whole genome shotgun (WGS) entry which is preliminary data.</text>
</comment>
<dbReference type="EMBL" id="JABCRI010001180">
    <property type="protein sequence ID" value="KAF8364865.1"/>
    <property type="molecule type" value="Genomic_DNA"/>
</dbReference>
<gene>
    <name evidence="1" type="ORF">HHK36_033152</name>
</gene>
<reference evidence="1 2" key="1">
    <citation type="submission" date="2020-04" db="EMBL/GenBank/DDBJ databases">
        <title>Plant Genome Project.</title>
        <authorList>
            <person name="Zhang R.-G."/>
        </authorList>
    </citation>
    <scope>NUCLEOTIDE SEQUENCE [LARGE SCALE GENOMIC DNA]</scope>
    <source>
        <strain evidence="1">YNK0</strain>
        <tissue evidence="1">Leaf</tissue>
    </source>
</reference>
<evidence type="ECO:0000313" key="2">
    <source>
        <dbReference type="Proteomes" id="UP000655225"/>
    </source>
</evidence>
<proteinExistence type="predicted"/>
<organism evidence="1 2">
    <name type="scientific">Tetracentron sinense</name>
    <name type="common">Spur-leaf</name>
    <dbReference type="NCBI Taxonomy" id="13715"/>
    <lineage>
        <taxon>Eukaryota</taxon>
        <taxon>Viridiplantae</taxon>
        <taxon>Streptophyta</taxon>
        <taxon>Embryophyta</taxon>
        <taxon>Tracheophyta</taxon>
        <taxon>Spermatophyta</taxon>
        <taxon>Magnoliopsida</taxon>
        <taxon>Trochodendrales</taxon>
        <taxon>Trochodendraceae</taxon>
        <taxon>Tetracentron</taxon>
    </lineage>
</organism>
<sequence length="92" mass="10351">MPVFWMYSSPSSEHCNRNIKQPNIHAPEKISSAADPFLEVLIPSLEVRMAFLRRNGNTSTIDAQLLEDIWLDVCLPRSSCSSSNAFKNARAK</sequence>
<keyword evidence="2" id="KW-1185">Reference proteome</keyword>
<evidence type="ECO:0000313" key="1">
    <source>
        <dbReference type="EMBL" id="KAF8364865.1"/>
    </source>
</evidence>
<name>A0A834Y6I3_TETSI</name>
<protein>
    <submittedName>
        <fullName evidence="1">Uncharacterized protein</fullName>
    </submittedName>
</protein>